<dbReference type="SUPFAM" id="SSF52025">
    <property type="entry name" value="PA domain"/>
    <property type="match status" value="1"/>
</dbReference>
<evidence type="ECO:0000259" key="10">
    <source>
        <dbReference type="Pfam" id="PF04389"/>
    </source>
</evidence>
<dbReference type="EMBL" id="JAUKUD010000003">
    <property type="protein sequence ID" value="KAK0750331.1"/>
    <property type="molecule type" value="Genomic_DNA"/>
</dbReference>
<evidence type="ECO:0000256" key="7">
    <source>
        <dbReference type="RuleBase" id="RU361240"/>
    </source>
</evidence>
<protein>
    <recommendedName>
        <fullName evidence="7">Peptide hydrolase</fullName>
        <ecNumber evidence="7">3.4.-.-</ecNumber>
    </recommendedName>
</protein>
<dbReference type="InterPro" id="IPR045175">
    <property type="entry name" value="M28_fam"/>
</dbReference>
<keyword evidence="7" id="KW-0732">Signal</keyword>
<gene>
    <name evidence="11" type="ORF">B0T18DRAFT_428293</name>
</gene>
<dbReference type="Proteomes" id="UP001172155">
    <property type="component" value="Unassembled WGS sequence"/>
</dbReference>
<dbReference type="GO" id="GO:0008235">
    <property type="term" value="F:metalloexopeptidase activity"/>
    <property type="evidence" value="ECO:0007669"/>
    <property type="project" value="InterPro"/>
</dbReference>
<evidence type="ECO:0000256" key="2">
    <source>
        <dbReference type="ARBA" id="ARBA00005634"/>
    </source>
</evidence>
<proteinExistence type="inferred from homology"/>
<comment type="caution">
    <text evidence="11">The sequence shown here is derived from an EMBL/GenBank/DDBJ whole genome shotgun (WGS) entry which is preliminary data.</text>
</comment>
<comment type="cofactor">
    <cofactor evidence="1">
        <name>Zn(2+)</name>
        <dbReference type="ChEBI" id="CHEBI:29105"/>
    </cofactor>
</comment>
<dbReference type="GO" id="GO:0006508">
    <property type="term" value="P:proteolysis"/>
    <property type="evidence" value="ECO:0007669"/>
    <property type="project" value="UniProtKB-KW"/>
</dbReference>
<evidence type="ECO:0000256" key="3">
    <source>
        <dbReference type="ARBA" id="ARBA00022670"/>
    </source>
</evidence>
<dbReference type="InterPro" id="IPR003137">
    <property type="entry name" value="PA_domain"/>
</dbReference>
<feature type="domain" description="Peptidase M28" evidence="10">
    <location>
        <begin position="237"/>
        <end position="419"/>
    </location>
</feature>
<feature type="chain" id="PRO_5041486281" description="Peptide hydrolase" evidence="7">
    <location>
        <begin position="21"/>
        <end position="482"/>
    </location>
</feature>
<evidence type="ECO:0000313" key="12">
    <source>
        <dbReference type="Proteomes" id="UP001172155"/>
    </source>
</evidence>
<evidence type="ECO:0000313" key="11">
    <source>
        <dbReference type="EMBL" id="KAK0750331.1"/>
    </source>
</evidence>
<dbReference type="PANTHER" id="PTHR12147">
    <property type="entry name" value="METALLOPEPTIDASE M28 FAMILY MEMBER"/>
    <property type="match status" value="1"/>
</dbReference>
<evidence type="ECO:0000256" key="6">
    <source>
        <dbReference type="ARBA" id="ARBA00022833"/>
    </source>
</evidence>
<keyword evidence="3 7" id="KW-0645">Protease</keyword>
<comment type="similarity">
    <text evidence="2">Belongs to the peptidase M28 family. M28B subfamily.</text>
</comment>
<dbReference type="InterPro" id="IPR007484">
    <property type="entry name" value="Peptidase_M28"/>
</dbReference>
<dbReference type="Pfam" id="PF02225">
    <property type="entry name" value="PA"/>
    <property type="match status" value="1"/>
</dbReference>
<dbReference type="Gene3D" id="3.40.630.10">
    <property type="entry name" value="Zn peptidases"/>
    <property type="match status" value="1"/>
</dbReference>
<dbReference type="Pfam" id="PF04389">
    <property type="entry name" value="Peptidase_M28"/>
    <property type="match status" value="1"/>
</dbReference>
<evidence type="ECO:0000259" key="9">
    <source>
        <dbReference type="Pfam" id="PF02225"/>
    </source>
</evidence>
<dbReference type="SUPFAM" id="SSF53187">
    <property type="entry name" value="Zn-dependent exopeptidases"/>
    <property type="match status" value="1"/>
</dbReference>
<keyword evidence="12" id="KW-1185">Reference proteome</keyword>
<keyword evidence="6 7" id="KW-0862">Zinc</keyword>
<dbReference type="PANTHER" id="PTHR12147:SF26">
    <property type="entry name" value="PEPTIDASE M28 DOMAIN-CONTAINING PROTEIN"/>
    <property type="match status" value="1"/>
</dbReference>
<evidence type="ECO:0000256" key="1">
    <source>
        <dbReference type="ARBA" id="ARBA00001947"/>
    </source>
</evidence>
<evidence type="ECO:0000256" key="5">
    <source>
        <dbReference type="ARBA" id="ARBA00022801"/>
    </source>
</evidence>
<evidence type="ECO:0000256" key="8">
    <source>
        <dbReference type="SAM" id="MobiDB-lite"/>
    </source>
</evidence>
<feature type="compositionally biased region" description="Basic residues" evidence="8">
    <location>
        <begin position="459"/>
        <end position="471"/>
    </location>
</feature>
<keyword evidence="4 7" id="KW-0479">Metal-binding</keyword>
<dbReference type="EC" id="3.4.-.-" evidence="7"/>
<feature type="domain" description="PA" evidence="9">
    <location>
        <begin position="124"/>
        <end position="210"/>
    </location>
</feature>
<dbReference type="AlphaFoldDB" id="A0AA40K920"/>
<sequence>MKLTTTILLVTSFFTSSTVADQVDDALQARLRKTLTDLEAIARQNGDNRAAGYPGYRASLDYMKKQIDTRFANSYTTWIQEFQFPVYNVTLETLKGPDGDDVIVKTPNWSANTTGITGSLFDTPVSANGSMCTLAAWDGLDPTGKIAFIQRGTCSVSSKARFAKEKGAIAVIIYNQPSNTTLTMRPSVELDSDRGVLPVGLVTREVGEAWKQRLVAGEDLKVTLAAHNTVNSVTSWNLLAQSRTGDPNNAILSGAHLDSVPEGPGIEDNGSGSAALLEVIDALSKYTEHKNALQFAWWGAEELGLLGSDHYVNSLTEAEAAKLKLYFNYDMVGAIGPDVEFGIQPKNITDNGPAKRMVASLEAAGIKPYLAEGAGNSDYAPFQAAGFPFVSLYAGGNKTGECYHTACDDITVIGFDTLALSVKAATYALEGIINSLEGVPLRRPRLQSRTVTPATMPKRLARRDSHAHHQHSSGCAHSASPI</sequence>
<reference evidence="11" key="1">
    <citation type="submission" date="2023-06" db="EMBL/GenBank/DDBJ databases">
        <title>Genome-scale phylogeny and comparative genomics of the fungal order Sordariales.</title>
        <authorList>
            <consortium name="Lawrence Berkeley National Laboratory"/>
            <person name="Hensen N."/>
            <person name="Bonometti L."/>
            <person name="Westerberg I."/>
            <person name="Brannstrom I.O."/>
            <person name="Guillou S."/>
            <person name="Cros-Aarteil S."/>
            <person name="Calhoun S."/>
            <person name="Haridas S."/>
            <person name="Kuo A."/>
            <person name="Mondo S."/>
            <person name="Pangilinan J."/>
            <person name="Riley R."/>
            <person name="LaButti K."/>
            <person name="Andreopoulos B."/>
            <person name="Lipzen A."/>
            <person name="Chen C."/>
            <person name="Yanf M."/>
            <person name="Daum C."/>
            <person name="Ng V."/>
            <person name="Clum A."/>
            <person name="Steindorff A."/>
            <person name="Ohm R."/>
            <person name="Martin F."/>
            <person name="Silar P."/>
            <person name="Natvig D."/>
            <person name="Lalanne C."/>
            <person name="Gautier V."/>
            <person name="Ament-velasquez S.L."/>
            <person name="Kruys A."/>
            <person name="Hutchinson M.I."/>
            <person name="Powell A.J."/>
            <person name="Barry K."/>
            <person name="Miller A.N."/>
            <person name="Grigoriev I.V."/>
            <person name="Debuchy R."/>
            <person name="Gladieux P."/>
            <person name="Thoren M.H."/>
            <person name="Johannesson H."/>
        </authorList>
    </citation>
    <scope>NUCLEOTIDE SEQUENCE</scope>
    <source>
        <strain evidence="11">SMH3187-1</strain>
    </source>
</reference>
<dbReference type="GO" id="GO:0046872">
    <property type="term" value="F:metal ion binding"/>
    <property type="evidence" value="ECO:0007669"/>
    <property type="project" value="UniProtKB-KW"/>
</dbReference>
<keyword evidence="5 7" id="KW-0378">Hydrolase</keyword>
<name>A0AA40K920_9PEZI</name>
<organism evidence="11 12">
    <name type="scientific">Schizothecium vesticola</name>
    <dbReference type="NCBI Taxonomy" id="314040"/>
    <lineage>
        <taxon>Eukaryota</taxon>
        <taxon>Fungi</taxon>
        <taxon>Dikarya</taxon>
        <taxon>Ascomycota</taxon>
        <taxon>Pezizomycotina</taxon>
        <taxon>Sordariomycetes</taxon>
        <taxon>Sordariomycetidae</taxon>
        <taxon>Sordariales</taxon>
        <taxon>Schizotheciaceae</taxon>
        <taxon>Schizothecium</taxon>
    </lineage>
</organism>
<evidence type="ECO:0000256" key="4">
    <source>
        <dbReference type="ARBA" id="ARBA00022723"/>
    </source>
</evidence>
<accession>A0AA40K920</accession>
<dbReference type="InterPro" id="IPR046450">
    <property type="entry name" value="PA_dom_sf"/>
</dbReference>
<feature type="signal peptide" evidence="7">
    <location>
        <begin position="1"/>
        <end position="20"/>
    </location>
</feature>
<feature type="region of interest" description="Disordered" evidence="8">
    <location>
        <begin position="446"/>
        <end position="482"/>
    </location>
</feature>
<dbReference type="Gene3D" id="3.50.30.30">
    <property type="match status" value="1"/>
</dbReference>